<protein>
    <submittedName>
        <fullName evidence="3">Uncharacterized protein</fullName>
    </submittedName>
</protein>
<keyword evidence="4" id="KW-1185">Reference proteome</keyword>
<dbReference type="Proteomes" id="UP001550853">
    <property type="component" value="Unassembled WGS sequence"/>
</dbReference>
<feature type="region of interest" description="Disordered" evidence="1">
    <location>
        <begin position="195"/>
        <end position="216"/>
    </location>
</feature>
<name>A0ABV2Z293_9ACTN</name>
<feature type="region of interest" description="Disordered" evidence="1">
    <location>
        <begin position="136"/>
        <end position="166"/>
    </location>
</feature>
<organism evidence="3 4">
    <name type="scientific">Streptomyces catenulae</name>
    <dbReference type="NCBI Taxonomy" id="66875"/>
    <lineage>
        <taxon>Bacteria</taxon>
        <taxon>Bacillati</taxon>
        <taxon>Actinomycetota</taxon>
        <taxon>Actinomycetes</taxon>
        <taxon>Kitasatosporales</taxon>
        <taxon>Streptomycetaceae</taxon>
        <taxon>Streptomyces</taxon>
    </lineage>
</organism>
<feature type="transmembrane region" description="Helical" evidence="2">
    <location>
        <begin position="46"/>
        <end position="67"/>
    </location>
</feature>
<comment type="caution">
    <text evidence="3">The sequence shown here is derived from an EMBL/GenBank/DDBJ whole genome shotgun (WGS) entry which is preliminary data.</text>
</comment>
<dbReference type="RefSeq" id="WP_030285266.1">
    <property type="nucleotide sequence ID" value="NZ_JBEZVI010000012.1"/>
</dbReference>
<keyword evidence="2" id="KW-0472">Membrane</keyword>
<feature type="transmembrane region" description="Helical" evidence="2">
    <location>
        <begin position="232"/>
        <end position="252"/>
    </location>
</feature>
<proteinExistence type="predicted"/>
<keyword evidence="2" id="KW-0812">Transmembrane</keyword>
<feature type="compositionally biased region" description="Low complexity" evidence="1">
    <location>
        <begin position="300"/>
        <end position="323"/>
    </location>
</feature>
<evidence type="ECO:0000256" key="1">
    <source>
        <dbReference type="SAM" id="MobiDB-lite"/>
    </source>
</evidence>
<sequence>MDEETKTDPKGKEKRIDLSVPQVAGSALAAAVAAFLAGQLGVYGTIIGAGVVSVVATTGGSIFQHLFRRTGEQIKEATITTRPRPRGTRTGRKDGPHAAATMVLPTFDRDGAPDAVTAVSAEPAAPVDGARTQLLPRVDATPPTGDDAATRLLHPGAATPPDEATRALCTGRPAGATDRTQLVPRLDERTVALRAATSPDGPADGAEAEPFPGDETVTATYGTRLRGWRRPVLGAVGVFVLAMGVVTGVELLTGETASGGSGTTLGRLTYTGGSQHGTAPDNAPASPRPDHSHGTERDSGTPTGAPDATTGPGDGSTPSPGGDANDGSSATTPAPTPSDGATPSTEPTTPDPTGPAGDKSGAGDAGSTGQDAGGKPAAQEPDPNPS</sequence>
<feature type="compositionally biased region" description="Low complexity" evidence="1">
    <location>
        <begin position="264"/>
        <end position="273"/>
    </location>
</feature>
<evidence type="ECO:0000313" key="4">
    <source>
        <dbReference type="Proteomes" id="UP001550853"/>
    </source>
</evidence>
<keyword evidence="2" id="KW-1133">Transmembrane helix</keyword>
<dbReference type="EMBL" id="JBEZVI010000012">
    <property type="protein sequence ID" value="MEU3711736.1"/>
    <property type="molecule type" value="Genomic_DNA"/>
</dbReference>
<accession>A0ABV2Z293</accession>
<evidence type="ECO:0000313" key="3">
    <source>
        <dbReference type="EMBL" id="MEU3711736.1"/>
    </source>
</evidence>
<feature type="region of interest" description="Disordered" evidence="1">
    <location>
        <begin position="254"/>
        <end position="386"/>
    </location>
</feature>
<feature type="compositionally biased region" description="Basic and acidic residues" evidence="1">
    <location>
        <begin position="288"/>
        <end position="299"/>
    </location>
</feature>
<feature type="transmembrane region" description="Helical" evidence="2">
    <location>
        <begin position="20"/>
        <end position="40"/>
    </location>
</feature>
<reference evidence="3 4" key="1">
    <citation type="submission" date="2024-06" db="EMBL/GenBank/DDBJ databases">
        <title>The Natural Products Discovery Center: Release of the First 8490 Sequenced Strains for Exploring Actinobacteria Biosynthetic Diversity.</title>
        <authorList>
            <person name="Kalkreuter E."/>
            <person name="Kautsar S.A."/>
            <person name="Yang D."/>
            <person name="Bader C.D."/>
            <person name="Teijaro C.N."/>
            <person name="Fluegel L."/>
            <person name="Davis C.M."/>
            <person name="Simpson J.R."/>
            <person name="Lauterbach L."/>
            <person name="Steele A.D."/>
            <person name="Gui C."/>
            <person name="Meng S."/>
            <person name="Li G."/>
            <person name="Viehrig K."/>
            <person name="Ye F."/>
            <person name="Su P."/>
            <person name="Kiefer A.F."/>
            <person name="Nichols A."/>
            <person name="Cepeda A.J."/>
            <person name="Yan W."/>
            <person name="Fan B."/>
            <person name="Jiang Y."/>
            <person name="Adhikari A."/>
            <person name="Zheng C.-J."/>
            <person name="Schuster L."/>
            <person name="Cowan T.M."/>
            <person name="Smanski M.J."/>
            <person name="Chevrette M.G."/>
            <person name="De Carvalho L.P.S."/>
            <person name="Shen B."/>
        </authorList>
    </citation>
    <scope>NUCLEOTIDE SEQUENCE [LARGE SCALE GENOMIC DNA]</scope>
    <source>
        <strain evidence="3 4">NPDC033039</strain>
    </source>
</reference>
<gene>
    <name evidence="3" type="ORF">AB0E61_16760</name>
</gene>
<evidence type="ECO:0000256" key="2">
    <source>
        <dbReference type="SAM" id="Phobius"/>
    </source>
</evidence>